<evidence type="ECO:0000313" key="2">
    <source>
        <dbReference type="Proteomes" id="UP000752696"/>
    </source>
</evidence>
<feature type="non-terminal residue" evidence="1">
    <location>
        <position position="55"/>
    </location>
</feature>
<keyword evidence="2" id="KW-1185">Reference proteome</keyword>
<accession>A0A6V7HAX5</accession>
<name>A0A6V7HAX5_9HYME</name>
<evidence type="ECO:0000313" key="1">
    <source>
        <dbReference type="EMBL" id="CAD1475275.1"/>
    </source>
</evidence>
<dbReference type="GO" id="GO:0005739">
    <property type="term" value="C:mitochondrion"/>
    <property type="evidence" value="ECO:0007669"/>
    <property type="project" value="InterPro"/>
</dbReference>
<dbReference type="Proteomes" id="UP000752696">
    <property type="component" value="Unassembled WGS sequence"/>
</dbReference>
<proteinExistence type="predicted"/>
<gene>
    <name evidence="1" type="ORF">MHI_LOCUS537182</name>
</gene>
<dbReference type="EMBL" id="CAJDYZ010008344">
    <property type="protein sequence ID" value="CAD1475275.1"/>
    <property type="molecule type" value="Genomic_DNA"/>
</dbReference>
<reference evidence="1" key="1">
    <citation type="submission" date="2020-07" db="EMBL/GenBank/DDBJ databases">
        <authorList>
            <person name="Nazaruddin N."/>
        </authorList>
    </citation>
    <scope>NUCLEOTIDE SEQUENCE</scope>
</reference>
<dbReference type="InterPro" id="IPR008698">
    <property type="entry name" value="NDUB7"/>
</dbReference>
<dbReference type="Pfam" id="PF05676">
    <property type="entry name" value="NDUF_B7"/>
    <property type="match status" value="1"/>
</dbReference>
<sequence length="55" mass="6715">MSIPEEDLIAAKVPVKLRDYCADKYLDYQRCYVKKFPLVTRCYHEIHHYLQCEYD</sequence>
<dbReference type="AlphaFoldDB" id="A0A6V7HAX5"/>
<feature type="non-terminal residue" evidence="1">
    <location>
        <position position="1"/>
    </location>
</feature>
<protein>
    <submittedName>
        <fullName evidence="1">Uncharacterized protein</fullName>
    </submittedName>
</protein>
<organism evidence="1 2">
    <name type="scientific">Heterotrigona itama</name>
    <dbReference type="NCBI Taxonomy" id="395501"/>
    <lineage>
        <taxon>Eukaryota</taxon>
        <taxon>Metazoa</taxon>
        <taxon>Ecdysozoa</taxon>
        <taxon>Arthropoda</taxon>
        <taxon>Hexapoda</taxon>
        <taxon>Insecta</taxon>
        <taxon>Pterygota</taxon>
        <taxon>Neoptera</taxon>
        <taxon>Endopterygota</taxon>
        <taxon>Hymenoptera</taxon>
        <taxon>Apocrita</taxon>
        <taxon>Aculeata</taxon>
        <taxon>Apoidea</taxon>
        <taxon>Anthophila</taxon>
        <taxon>Apidae</taxon>
        <taxon>Heterotrigona</taxon>
    </lineage>
</organism>
<dbReference type="OrthoDB" id="268414at2759"/>
<comment type="caution">
    <text evidence="1">The sequence shown here is derived from an EMBL/GenBank/DDBJ whole genome shotgun (WGS) entry which is preliminary data.</text>
</comment>